<organism evidence="1 2">
    <name type="scientific">Candidatus Nitrospira nitrosa</name>
    <dbReference type="NCBI Taxonomy" id="1742972"/>
    <lineage>
        <taxon>Bacteria</taxon>
        <taxon>Pseudomonadati</taxon>
        <taxon>Nitrospirota</taxon>
        <taxon>Nitrospiria</taxon>
        <taxon>Nitrospirales</taxon>
        <taxon>Nitrospiraceae</taxon>
        <taxon>Nitrospira</taxon>
    </lineage>
</organism>
<dbReference type="EMBL" id="CZQA01000013">
    <property type="protein sequence ID" value="CUS39092.1"/>
    <property type="molecule type" value="Genomic_DNA"/>
</dbReference>
<protein>
    <submittedName>
        <fullName evidence="1">Uncharacterized protein</fullName>
    </submittedName>
</protein>
<proteinExistence type="predicted"/>
<dbReference type="AlphaFoldDB" id="A0A0S4LST2"/>
<evidence type="ECO:0000313" key="1">
    <source>
        <dbReference type="EMBL" id="CUS39092.1"/>
    </source>
</evidence>
<dbReference type="Proteomes" id="UP000199032">
    <property type="component" value="Unassembled WGS sequence"/>
</dbReference>
<dbReference type="Gene3D" id="2.180.10.10">
    <property type="entry name" value="RHS repeat-associated core"/>
    <property type="match status" value="1"/>
</dbReference>
<gene>
    <name evidence="1" type="ORF">COMA1_70024</name>
</gene>
<sequence>MTAVCSSCPPRKVEFELPLTCDELTEGFRYDPALQVQQILHQLGATRPTINQAAYTYTGVGNRESLTDRRGIQNFGYDNLDRLTSASHPLLGTPQSFAYDAVGA</sequence>
<reference evidence="1 2" key="1">
    <citation type="submission" date="2015-10" db="EMBL/GenBank/DDBJ databases">
        <authorList>
            <person name="Gilbert D.G."/>
        </authorList>
    </citation>
    <scope>NUCLEOTIDE SEQUENCE [LARGE SCALE GENOMIC DNA]</scope>
    <source>
        <strain evidence="1">COMA1</strain>
    </source>
</reference>
<accession>A0A0S4LST2</accession>
<evidence type="ECO:0000313" key="2">
    <source>
        <dbReference type="Proteomes" id="UP000199032"/>
    </source>
</evidence>
<keyword evidence="2" id="KW-1185">Reference proteome</keyword>
<dbReference type="STRING" id="1742972.COMA1_70024"/>
<name>A0A0S4LST2_9BACT</name>